<evidence type="ECO:0000313" key="1">
    <source>
        <dbReference type="EMBL" id="KPH64140.1"/>
    </source>
</evidence>
<dbReference type="Proteomes" id="UP000037848">
    <property type="component" value="Unassembled WGS sequence"/>
</dbReference>
<proteinExistence type="predicted"/>
<name>A0A0N1ELW8_9GAMM</name>
<sequence length="65" mass="7994">MANYEEYQNFTINPRKPAYTEEVRYRPVKAAEREKCRIRRDVEAYQEQRRLDSENGLDYLFEEQS</sequence>
<dbReference type="PATRIC" id="fig|187330.3.peg.3413"/>
<reference evidence="1 2" key="1">
    <citation type="submission" date="2015-08" db="EMBL/GenBank/DDBJ databases">
        <title>Draft Genome Sequence of Pseudoalteromonas porphyrae UCD-SED14.</title>
        <authorList>
            <person name="Coil D.A."/>
            <person name="Jospin G."/>
            <person name="Lee R.D."/>
            <person name="Eisen J.A."/>
        </authorList>
    </citation>
    <scope>NUCLEOTIDE SEQUENCE [LARGE SCALE GENOMIC DNA]</scope>
    <source>
        <strain evidence="1 2">UCD-SED14</strain>
    </source>
</reference>
<accession>A0A0N1ELW8</accession>
<organism evidence="1 2">
    <name type="scientific">Pseudoalteromonas porphyrae</name>
    <dbReference type="NCBI Taxonomy" id="187330"/>
    <lineage>
        <taxon>Bacteria</taxon>
        <taxon>Pseudomonadati</taxon>
        <taxon>Pseudomonadota</taxon>
        <taxon>Gammaproteobacteria</taxon>
        <taxon>Alteromonadales</taxon>
        <taxon>Pseudoalteromonadaceae</taxon>
        <taxon>Pseudoalteromonas</taxon>
    </lineage>
</organism>
<gene>
    <name evidence="1" type="ORF">ADS77_06945</name>
</gene>
<keyword evidence="2" id="KW-1185">Reference proteome</keyword>
<dbReference type="OrthoDB" id="9874920at2"/>
<comment type="caution">
    <text evidence="1">The sequence shown here is derived from an EMBL/GenBank/DDBJ whole genome shotgun (WGS) entry which is preliminary data.</text>
</comment>
<dbReference type="AlphaFoldDB" id="A0A0N1ELW8"/>
<dbReference type="EMBL" id="LHPH01000006">
    <property type="protein sequence ID" value="KPH64140.1"/>
    <property type="molecule type" value="Genomic_DNA"/>
</dbReference>
<protein>
    <submittedName>
        <fullName evidence="1">Uncharacterized protein</fullName>
    </submittedName>
</protein>
<dbReference type="RefSeq" id="WP_054453603.1">
    <property type="nucleotide sequence ID" value="NZ_LHPH01000006.1"/>
</dbReference>
<evidence type="ECO:0000313" key="2">
    <source>
        <dbReference type="Proteomes" id="UP000037848"/>
    </source>
</evidence>